<evidence type="ECO:0000313" key="1">
    <source>
        <dbReference type="EMBL" id="STX50126.1"/>
    </source>
</evidence>
<organism evidence="1 2">
    <name type="scientific">Legionella busanensis</name>
    <dbReference type="NCBI Taxonomy" id="190655"/>
    <lineage>
        <taxon>Bacteria</taxon>
        <taxon>Pseudomonadati</taxon>
        <taxon>Pseudomonadota</taxon>
        <taxon>Gammaproteobacteria</taxon>
        <taxon>Legionellales</taxon>
        <taxon>Legionellaceae</taxon>
        <taxon>Legionella</taxon>
    </lineage>
</organism>
<evidence type="ECO:0000313" key="2">
    <source>
        <dbReference type="Proteomes" id="UP000254794"/>
    </source>
</evidence>
<sequence>MLNVNTGIICDVILKARQFQAKEEVSFPEMTDDMDASYVLADYADDMVYQEVVGAINNLRPDQQATLVALMYLGRGDYVPEEWDEALAFAVERWTDHTGEYLLARPTMPDDIERGLEAMGLSCGE</sequence>
<dbReference type="AlphaFoldDB" id="A0A378JFT3"/>
<gene>
    <name evidence="1" type="ORF">NCTC13316_00191</name>
</gene>
<keyword evidence="2" id="KW-1185">Reference proteome</keyword>
<accession>A0A378JFT3</accession>
<reference evidence="1 2" key="1">
    <citation type="submission" date="2018-06" db="EMBL/GenBank/DDBJ databases">
        <authorList>
            <consortium name="Pathogen Informatics"/>
            <person name="Doyle S."/>
        </authorList>
    </citation>
    <scope>NUCLEOTIDE SEQUENCE [LARGE SCALE GENOMIC DNA]</scope>
    <source>
        <strain evidence="1 2">NCTC13316</strain>
    </source>
</reference>
<dbReference type="InterPro" id="IPR022254">
    <property type="entry name" value="DUF3775"/>
</dbReference>
<dbReference type="RefSeq" id="WP_115329664.1">
    <property type="nucleotide sequence ID" value="NZ_CAAAHP010000003.1"/>
</dbReference>
<protein>
    <submittedName>
        <fullName evidence="1">Protein of uncharacterized function (DUF3775)</fullName>
    </submittedName>
</protein>
<dbReference type="Proteomes" id="UP000254794">
    <property type="component" value="Unassembled WGS sequence"/>
</dbReference>
<dbReference type="Pfam" id="PF12616">
    <property type="entry name" value="DUF3775"/>
    <property type="match status" value="1"/>
</dbReference>
<dbReference type="EMBL" id="UGOD01000001">
    <property type="protein sequence ID" value="STX50126.1"/>
    <property type="molecule type" value="Genomic_DNA"/>
</dbReference>
<name>A0A378JFT3_9GAMM</name>
<dbReference type="OrthoDB" id="5641374at2"/>
<proteinExistence type="predicted"/>